<evidence type="ECO:0000259" key="2">
    <source>
        <dbReference type="PROSITE" id="PS50878"/>
    </source>
</evidence>
<feature type="domain" description="Reverse transcriptase" evidence="2">
    <location>
        <begin position="1"/>
        <end position="103"/>
    </location>
</feature>
<evidence type="ECO:0000313" key="4">
    <source>
        <dbReference type="Proteomes" id="UP000275846"/>
    </source>
</evidence>
<protein>
    <submittedName>
        <fullName evidence="5">Reverse transcriptase domain-containing protein</fullName>
    </submittedName>
</protein>
<evidence type="ECO:0000313" key="5">
    <source>
        <dbReference type="WBParaSite" id="SSLN_0001867901-mRNA-1"/>
    </source>
</evidence>
<evidence type="ECO:0000256" key="1">
    <source>
        <dbReference type="SAM" id="MobiDB-lite"/>
    </source>
</evidence>
<dbReference type="AlphaFoldDB" id="A0A183TNF2"/>
<gene>
    <name evidence="3" type="ORF">SSLN_LOCUS18000</name>
</gene>
<dbReference type="WBParaSite" id="SSLN_0001867901-mRNA-1">
    <property type="protein sequence ID" value="SSLN_0001867901-mRNA-1"/>
    <property type="gene ID" value="SSLN_0001867901"/>
</dbReference>
<dbReference type="Proteomes" id="UP000275846">
    <property type="component" value="Unassembled WGS sequence"/>
</dbReference>
<dbReference type="InterPro" id="IPR000477">
    <property type="entry name" value="RT_dom"/>
</dbReference>
<reference evidence="5" key="1">
    <citation type="submission" date="2016-06" db="UniProtKB">
        <authorList>
            <consortium name="WormBaseParasite"/>
        </authorList>
    </citation>
    <scope>IDENTIFICATION</scope>
</reference>
<reference evidence="3 4" key="2">
    <citation type="submission" date="2018-11" db="EMBL/GenBank/DDBJ databases">
        <authorList>
            <consortium name="Pathogen Informatics"/>
        </authorList>
    </citation>
    <scope>NUCLEOTIDE SEQUENCE [LARGE SCALE GENOMIC DNA]</scope>
    <source>
        <strain evidence="3 4">NST_G2</strain>
    </source>
</reference>
<feature type="region of interest" description="Disordered" evidence="1">
    <location>
        <begin position="207"/>
        <end position="246"/>
    </location>
</feature>
<dbReference type="PANTHER" id="PTHR21301">
    <property type="entry name" value="REVERSE TRANSCRIPTASE"/>
    <property type="match status" value="1"/>
</dbReference>
<dbReference type="OrthoDB" id="10047121at2759"/>
<keyword evidence="4" id="KW-1185">Reference proteome</keyword>
<dbReference type="CDD" id="cd00304">
    <property type="entry name" value="RT_like"/>
    <property type="match status" value="1"/>
</dbReference>
<dbReference type="EMBL" id="UYSU01043490">
    <property type="protein sequence ID" value="VDM04386.1"/>
    <property type="molecule type" value="Genomic_DNA"/>
</dbReference>
<dbReference type="PANTHER" id="PTHR21301:SF10">
    <property type="entry name" value="REVERSE TRANSCRIPTASE DOMAIN-CONTAINING PROTEIN"/>
    <property type="match status" value="1"/>
</dbReference>
<name>A0A183TNF2_SCHSO</name>
<accession>A0A183TNF2</accession>
<proteinExistence type="predicted"/>
<sequence length="272" mass="30872">MVYEQIKETPMGSPLSSFIAEAVLQKLEAHVFTNHRTIFWVRYVDDTFVVLMREMVAEFHALLNSIYPDIQFKMEAEVNRQMAFLYILVHRKTEDAEILGRGIDHTARETLDAWHIVPTSINRCTIFPVAYPPLRVRLNQQNRRQGVRLFAVASKRIPSQNTCLSEPLPHTNAFVGITAENANQQDLWLGVNTDAGEHSLCMNTDDGCLQPDRNEDTGNDSATTDETRTDRCKRGSRNRYTGPGQLTRAMQTRSMTLAIPTQPQARGGEKTH</sequence>
<dbReference type="PROSITE" id="PS50878">
    <property type="entry name" value="RT_POL"/>
    <property type="match status" value="1"/>
</dbReference>
<evidence type="ECO:0000313" key="3">
    <source>
        <dbReference type="EMBL" id="VDM04386.1"/>
    </source>
</evidence>
<organism evidence="5">
    <name type="scientific">Schistocephalus solidus</name>
    <name type="common">Tapeworm</name>
    <dbReference type="NCBI Taxonomy" id="70667"/>
    <lineage>
        <taxon>Eukaryota</taxon>
        <taxon>Metazoa</taxon>
        <taxon>Spiralia</taxon>
        <taxon>Lophotrochozoa</taxon>
        <taxon>Platyhelminthes</taxon>
        <taxon>Cestoda</taxon>
        <taxon>Eucestoda</taxon>
        <taxon>Diphyllobothriidea</taxon>
        <taxon>Diphyllobothriidae</taxon>
        <taxon>Schistocephalus</taxon>
    </lineage>
</organism>